<dbReference type="Gene3D" id="1.20.58.1070">
    <property type="match status" value="1"/>
</dbReference>
<dbReference type="InterPro" id="IPR035426">
    <property type="entry name" value="Gemin2/Brr1"/>
</dbReference>
<dbReference type="OrthoDB" id="428895at2759"/>
<evidence type="ECO:0000256" key="1">
    <source>
        <dbReference type="ARBA" id="ARBA00025758"/>
    </source>
</evidence>
<dbReference type="GO" id="GO:0032797">
    <property type="term" value="C:SMN complex"/>
    <property type="evidence" value="ECO:0007669"/>
    <property type="project" value="TreeGrafter"/>
</dbReference>
<evidence type="ECO:0000313" key="4">
    <source>
        <dbReference type="Proteomes" id="UP000664203"/>
    </source>
</evidence>
<keyword evidence="4" id="KW-1185">Reference proteome</keyword>
<accession>A0A8H3FC39</accession>
<dbReference type="GO" id="GO:0000387">
    <property type="term" value="P:spliceosomal snRNP assembly"/>
    <property type="evidence" value="ECO:0007669"/>
    <property type="project" value="InterPro"/>
</dbReference>
<reference evidence="3" key="1">
    <citation type="submission" date="2021-03" db="EMBL/GenBank/DDBJ databases">
        <authorList>
            <person name="Tagirdzhanova G."/>
        </authorList>
    </citation>
    <scope>NUCLEOTIDE SEQUENCE</scope>
</reference>
<protein>
    <submittedName>
        <fullName evidence="3">Uncharacterized protein</fullName>
    </submittedName>
</protein>
<feature type="compositionally biased region" description="Acidic residues" evidence="2">
    <location>
        <begin position="298"/>
        <end position="316"/>
    </location>
</feature>
<comment type="similarity">
    <text evidence="1">Belongs to the gemin-2 family.</text>
</comment>
<dbReference type="PANTHER" id="PTHR12794">
    <property type="entry name" value="GEMIN2"/>
    <property type="match status" value="1"/>
</dbReference>
<proteinExistence type="inferred from homology"/>
<dbReference type="EMBL" id="CAJPDR010000149">
    <property type="protein sequence ID" value="CAF9921829.1"/>
    <property type="molecule type" value="Genomic_DNA"/>
</dbReference>
<feature type="region of interest" description="Disordered" evidence="2">
    <location>
        <begin position="296"/>
        <end position="323"/>
    </location>
</feature>
<feature type="region of interest" description="Disordered" evidence="2">
    <location>
        <begin position="38"/>
        <end position="74"/>
    </location>
</feature>
<dbReference type="AlphaFoldDB" id="A0A8H3FC39"/>
<dbReference type="GO" id="GO:0005634">
    <property type="term" value="C:nucleus"/>
    <property type="evidence" value="ECO:0007669"/>
    <property type="project" value="TreeGrafter"/>
</dbReference>
<comment type="caution">
    <text evidence="3">The sequence shown here is derived from an EMBL/GenBank/DDBJ whole genome shotgun (WGS) entry which is preliminary data.</text>
</comment>
<organism evidence="3 4">
    <name type="scientific">Alectoria fallacina</name>
    <dbReference type="NCBI Taxonomy" id="1903189"/>
    <lineage>
        <taxon>Eukaryota</taxon>
        <taxon>Fungi</taxon>
        <taxon>Dikarya</taxon>
        <taxon>Ascomycota</taxon>
        <taxon>Pezizomycotina</taxon>
        <taxon>Lecanoromycetes</taxon>
        <taxon>OSLEUM clade</taxon>
        <taxon>Lecanoromycetidae</taxon>
        <taxon>Lecanorales</taxon>
        <taxon>Lecanorineae</taxon>
        <taxon>Parmeliaceae</taxon>
        <taxon>Alectoria</taxon>
    </lineage>
</organism>
<gene>
    <name evidence="3" type="ORF">ALECFALPRED_001890</name>
</gene>
<dbReference type="Proteomes" id="UP000664203">
    <property type="component" value="Unassembled WGS sequence"/>
</dbReference>
<evidence type="ECO:0000313" key="3">
    <source>
        <dbReference type="EMBL" id="CAF9921829.1"/>
    </source>
</evidence>
<evidence type="ECO:0000256" key="2">
    <source>
        <dbReference type="SAM" id="MobiDB-lite"/>
    </source>
</evidence>
<sequence>MSTILHPVYGASSHDIAMTNKREYPENHDGQSFLYNKRSRLNNSNGSDDLPSSSQSRIDPTYGQRGAFPGLDDANNDDELFYGPASDGLEYLRMVRSEAKAVPNLLVAPISPTVQSKKNDLYADYPQGYYSNGAYTATPLPQSNPTQAYMNGGQQEDQDPQEAYYASLCARFTELTEFLQSPPPRATPNNNDVHYLDRTIPRQWRGFILNTAPTMVLLARLGYESVICGLEVLESLLTSANLSGKKGKNIGAWTWGLLGRCREVGQMGSEEVGVLRKLGKQAVWLLRRISAGEVTDGAVDEPDVDAGDEEEEEGEGGEEKVENGADFLVVEDAEDGYSPYIDPIASIASGHDGNNEAHPTATNSDADLATAKQHILKSFDINQAQTDPAETNGAHEDGMQRPATTYPVTELEVDDEGGLKESADAKAMTHATLDMLVTIIGEFYGQRDLLDGRLLWDEMQ</sequence>
<feature type="compositionally biased region" description="Polar residues" evidence="2">
    <location>
        <begin position="41"/>
        <end position="58"/>
    </location>
</feature>
<dbReference type="PANTHER" id="PTHR12794:SF0">
    <property type="entry name" value="GEM-ASSOCIATED PROTEIN 2"/>
    <property type="match status" value="1"/>
</dbReference>
<name>A0A8H3FC39_9LECA</name>
<dbReference type="Pfam" id="PF04938">
    <property type="entry name" value="SIP1"/>
    <property type="match status" value="1"/>
</dbReference>